<name>A0A8X6PJG1_NEPPI</name>
<protein>
    <submittedName>
        <fullName evidence="1">Uncharacterized protein</fullName>
    </submittedName>
</protein>
<evidence type="ECO:0000313" key="1">
    <source>
        <dbReference type="EMBL" id="GFT70581.1"/>
    </source>
</evidence>
<evidence type="ECO:0000313" key="2">
    <source>
        <dbReference type="Proteomes" id="UP000887013"/>
    </source>
</evidence>
<proteinExistence type="predicted"/>
<reference evidence="1" key="1">
    <citation type="submission" date="2020-08" db="EMBL/GenBank/DDBJ databases">
        <title>Multicomponent nature underlies the extraordinary mechanical properties of spider dragline silk.</title>
        <authorList>
            <person name="Kono N."/>
            <person name="Nakamura H."/>
            <person name="Mori M."/>
            <person name="Yoshida Y."/>
            <person name="Ohtoshi R."/>
            <person name="Malay A.D."/>
            <person name="Moran D.A.P."/>
            <person name="Tomita M."/>
            <person name="Numata K."/>
            <person name="Arakawa K."/>
        </authorList>
    </citation>
    <scope>NUCLEOTIDE SEQUENCE</scope>
</reference>
<dbReference type="AlphaFoldDB" id="A0A8X6PJG1"/>
<sequence length="83" mass="9284">MANLIIGKMLPQKSLHKTLLWGGAPSFIKVVEARHCHCGSRSKTKLLSMLRYLRAFTEDAIGLISSISSKKYGPKKNWEVNPT</sequence>
<dbReference type="EMBL" id="BMAW01116417">
    <property type="protein sequence ID" value="GFT70581.1"/>
    <property type="molecule type" value="Genomic_DNA"/>
</dbReference>
<comment type="caution">
    <text evidence="1">The sequence shown here is derived from an EMBL/GenBank/DDBJ whole genome shotgun (WGS) entry which is preliminary data.</text>
</comment>
<accession>A0A8X6PJG1</accession>
<gene>
    <name evidence="1" type="ORF">NPIL_195101</name>
</gene>
<dbReference type="Proteomes" id="UP000887013">
    <property type="component" value="Unassembled WGS sequence"/>
</dbReference>
<keyword evidence="2" id="KW-1185">Reference proteome</keyword>
<organism evidence="1 2">
    <name type="scientific">Nephila pilipes</name>
    <name type="common">Giant wood spider</name>
    <name type="synonym">Nephila maculata</name>
    <dbReference type="NCBI Taxonomy" id="299642"/>
    <lineage>
        <taxon>Eukaryota</taxon>
        <taxon>Metazoa</taxon>
        <taxon>Ecdysozoa</taxon>
        <taxon>Arthropoda</taxon>
        <taxon>Chelicerata</taxon>
        <taxon>Arachnida</taxon>
        <taxon>Araneae</taxon>
        <taxon>Araneomorphae</taxon>
        <taxon>Entelegynae</taxon>
        <taxon>Araneoidea</taxon>
        <taxon>Nephilidae</taxon>
        <taxon>Nephila</taxon>
    </lineage>
</organism>